<dbReference type="InterPro" id="IPR001647">
    <property type="entry name" value="HTH_TetR"/>
</dbReference>
<keyword evidence="3" id="KW-0804">Transcription</keyword>
<evidence type="ECO:0000256" key="2">
    <source>
        <dbReference type="ARBA" id="ARBA00023125"/>
    </source>
</evidence>
<proteinExistence type="predicted"/>
<evidence type="ECO:0000313" key="6">
    <source>
        <dbReference type="EMBL" id="BBH16744.1"/>
    </source>
</evidence>
<dbReference type="PANTHER" id="PTHR30055">
    <property type="entry name" value="HTH-TYPE TRANSCRIPTIONAL REGULATOR RUTR"/>
    <property type="match status" value="1"/>
</dbReference>
<dbReference type="PANTHER" id="PTHR30055:SF234">
    <property type="entry name" value="HTH-TYPE TRANSCRIPTIONAL REGULATOR BETI"/>
    <property type="match status" value="1"/>
</dbReference>
<dbReference type="EMBL" id="AP019307">
    <property type="protein sequence ID" value="BBH16744.1"/>
    <property type="molecule type" value="Genomic_DNA"/>
</dbReference>
<dbReference type="GO" id="GO:0000976">
    <property type="term" value="F:transcription cis-regulatory region binding"/>
    <property type="evidence" value="ECO:0007669"/>
    <property type="project" value="TreeGrafter"/>
</dbReference>
<dbReference type="PROSITE" id="PS50977">
    <property type="entry name" value="HTH_TETR_2"/>
    <property type="match status" value="1"/>
</dbReference>
<protein>
    <recommendedName>
        <fullName evidence="5">HTH tetR-type domain-containing protein</fullName>
    </recommendedName>
</protein>
<feature type="domain" description="HTH tetR-type" evidence="5">
    <location>
        <begin position="18"/>
        <end position="78"/>
    </location>
</feature>
<accession>A0A3G9IZW2</accession>
<dbReference type="SUPFAM" id="SSF46689">
    <property type="entry name" value="Homeodomain-like"/>
    <property type="match status" value="1"/>
</dbReference>
<sequence length="210" mass="23279">MAGDPAVKRTYAPRMAPDERREHLLDCALRVLGREGFYNVSIEAIAKEAGVSRPVVYDAYGGLEPLLNALLDRTQKRALRQVLAVLKDIGAPEDVDAWLVDGTTRVIVMMQEDPDVWRPILGLVRGAPREVRDRIEDTRKVVRRYLAAAIEAGLQLRGTVGLDADLVSHIVMAALEEFGRLVLEDPPQYENDRIIAALRSLLAAFGSPEE</sequence>
<keyword evidence="2 4" id="KW-0238">DNA-binding</keyword>
<evidence type="ECO:0000313" key="7">
    <source>
        <dbReference type="Proteomes" id="UP000271573"/>
    </source>
</evidence>
<evidence type="ECO:0000256" key="3">
    <source>
        <dbReference type="ARBA" id="ARBA00023163"/>
    </source>
</evidence>
<reference evidence="6 7" key="1">
    <citation type="submission" date="2018-11" db="EMBL/GenBank/DDBJ databases">
        <title>Complete genome sequence of Nocardioides baekrokdamisoli strain KCTC 39748.</title>
        <authorList>
            <person name="Kang S.W."/>
            <person name="Lee K.C."/>
            <person name="Kim K.K."/>
            <person name="Kim J.S."/>
            <person name="Kim D.S."/>
            <person name="Ko S.H."/>
            <person name="Yang S.H."/>
            <person name="Shin Y.K."/>
            <person name="Lee J.S."/>
        </authorList>
    </citation>
    <scope>NUCLEOTIDE SEQUENCE [LARGE SCALE GENOMIC DNA]</scope>
    <source>
        <strain evidence="6 7">KCTC 39748</strain>
    </source>
</reference>
<dbReference type="Gene3D" id="1.10.357.10">
    <property type="entry name" value="Tetracycline Repressor, domain 2"/>
    <property type="match status" value="1"/>
</dbReference>
<evidence type="ECO:0000256" key="1">
    <source>
        <dbReference type="ARBA" id="ARBA00023015"/>
    </source>
</evidence>
<dbReference type="KEGG" id="nbe:Back2_10310"/>
<feature type="DNA-binding region" description="H-T-H motif" evidence="4">
    <location>
        <begin position="41"/>
        <end position="60"/>
    </location>
</feature>
<dbReference type="Proteomes" id="UP000271573">
    <property type="component" value="Chromosome"/>
</dbReference>
<keyword evidence="7" id="KW-1185">Reference proteome</keyword>
<dbReference type="InterPro" id="IPR050109">
    <property type="entry name" value="HTH-type_TetR-like_transc_reg"/>
</dbReference>
<evidence type="ECO:0000256" key="4">
    <source>
        <dbReference type="PROSITE-ProRule" id="PRU00335"/>
    </source>
</evidence>
<dbReference type="GO" id="GO:0003700">
    <property type="term" value="F:DNA-binding transcription factor activity"/>
    <property type="evidence" value="ECO:0007669"/>
    <property type="project" value="TreeGrafter"/>
</dbReference>
<dbReference type="RefSeq" id="WP_231998847.1">
    <property type="nucleotide sequence ID" value="NZ_AP019307.1"/>
</dbReference>
<dbReference type="InterPro" id="IPR009057">
    <property type="entry name" value="Homeodomain-like_sf"/>
</dbReference>
<keyword evidence="1" id="KW-0805">Transcription regulation</keyword>
<dbReference type="Pfam" id="PF00440">
    <property type="entry name" value="TetR_N"/>
    <property type="match status" value="1"/>
</dbReference>
<dbReference type="AlphaFoldDB" id="A0A3G9IZW2"/>
<name>A0A3G9IZW2_9ACTN</name>
<gene>
    <name evidence="6" type="ORF">Back2_10310</name>
</gene>
<organism evidence="6 7">
    <name type="scientific">Nocardioides baekrokdamisoli</name>
    <dbReference type="NCBI Taxonomy" id="1804624"/>
    <lineage>
        <taxon>Bacteria</taxon>
        <taxon>Bacillati</taxon>
        <taxon>Actinomycetota</taxon>
        <taxon>Actinomycetes</taxon>
        <taxon>Propionibacteriales</taxon>
        <taxon>Nocardioidaceae</taxon>
        <taxon>Nocardioides</taxon>
    </lineage>
</organism>
<evidence type="ECO:0000259" key="5">
    <source>
        <dbReference type="PROSITE" id="PS50977"/>
    </source>
</evidence>